<name>A0A813QU70_9BILA</name>
<dbReference type="CDD" id="cd00198">
    <property type="entry name" value="vWFA"/>
    <property type="match status" value="1"/>
</dbReference>
<dbReference type="Proteomes" id="UP000663864">
    <property type="component" value="Unassembled WGS sequence"/>
</dbReference>
<dbReference type="PROSITE" id="PS50234">
    <property type="entry name" value="VWFA"/>
    <property type="match status" value="1"/>
</dbReference>
<accession>A0A813QU70</accession>
<dbReference type="InterPro" id="IPR051266">
    <property type="entry name" value="CLCR"/>
</dbReference>
<dbReference type="InterPro" id="IPR036465">
    <property type="entry name" value="vWFA_dom_sf"/>
</dbReference>
<dbReference type="GO" id="GO:0008270">
    <property type="term" value="F:zinc ion binding"/>
    <property type="evidence" value="ECO:0007669"/>
    <property type="project" value="UniProtKB-KW"/>
</dbReference>
<evidence type="ECO:0000313" key="6">
    <source>
        <dbReference type="EMBL" id="CAF0771899.1"/>
    </source>
</evidence>
<proteinExistence type="predicted"/>
<dbReference type="SMART" id="SM00327">
    <property type="entry name" value="VWA"/>
    <property type="match status" value="1"/>
</dbReference>
<evidence type="ECO:0000313" key="8">
    <source>
        <dbReference type="Proteomes" id="UP000663864"/>
    </source>
</evidence>
<dbReference type="SUPFAM" id="SSF57850">
    <property type="entry name" value="RING/U-box"/>
    <property type="match status" value="1"/>
</dbReference>
<evidence type="ECO:0008006" key="9">
    <source>
        <dbReference type="Google" id="ProtNLM"/>
    </source>
</evidence>
<protein>
    <recommendedName>
        <fullName evidence="9">VWFA domain-containing protein</fullName>
    </recommendedName>
</protein>
<keyword evidence="1 3" id="KW-0863">Zinc-finger</keyword>
<evidence type="ECO:0000256" key="2">
    <source>
        <dbReference type="ARBA" id="ARBA00022833"/>
    </source>
</evidence>
<feature type="domain" description="RING-type" evidence="4">
    <location>
        <begin position="594"/>
        <end position="633"/>
    </location>
</feature>
<dbReference type="PROSITE" id="PS50089">
    <property type="entry name" value="ZF_RING_2"/>
    <property type="match status" value="1"/>
</dbReference>
<organism evidence="6 8">
    <name type="scientific">Rotaria sordida</name>
    <dbReference type="NCBI Taxonomy" id="392033"/>
    <lineage>
        <taxon>Eukaryota</taxon>
        <taxon>Metazoa</taxon>
        <taxon>Spiralia</taxon>
        <taxon>Gnathifera</taxon>
        <taxon>Rotifera</taxon>
        <taxon>Eurotatoria</taxon>
        <taxon>Bdelloidea</taxon>
        <taxon>Philodinida</taxon>
        <taxon>Philodinidae</taxon>
        <taxon>Rotaria</taxon>
    </lineage>
</organism>
<keyword evidence="2" id="KW-0862">Zinc</keyword>
<dbReference type="Gene3D" id="3.40.50.410">
    <property type="entry name" value="von Willebrand factor, type A domain"/>
    <property type="match status" value="1"/>
</dbReference>
<dbReference type="AlphaFoldDB" id="A0A813QU70"/>
<gene>
    <name evidence="7" type="ORF">JBS370_LOCUS923</name>
    <name evidence="6" type="ORF">ZHD862_LOCUS901</name>
</gene>
<dbReference type="Pfam" id="PF13920">
    <property type="entry name" value="zf-C3HC4_3"/>
    <property type="match status" value="1"/>
</dbReference>
<feature type="domain" description="VWFA" evidence="5">
    <location>
        <begin position="125"/>
        <end position="318"/>
    </location>
</feature>
<reference evidence="6" key="1">
    <citation type="submission" date="2021-02" db="EMBL/GenBank/DDBJ databases">
        <authorList>
            <person name="Nowell W R."/>
        </authorList>
    </citation>
    <scope>NUCLEOTIDE SEQUENCE</scope>
</reference>
<comment type="caution">
    <text evidence="6">The sequence shown here is derived from an EMBL/GenBank/DDBJ whole genome shotgun (WGS) entry which is preliminary data.</text>
</comment>
<evidence type="ECO:0000259" key="4">
    <source>
        <dbReference type="PROSITE" id="PS50089"/>
    </source>
</evidence>
<keyword evidence="1 3" id="KW-0479">Metal-binding</keyword>
<dbReference type="PANTHER" id="PTHR10579">
    <property type="entry name" value="CALCIUM-ACTIVATED CHLORIDE CHANNEL REGULATOR"/>
    <property type="match status" value="1"/>
</dbReference>
<sequence>MARTKQTARKSTGGKAVRQSAVFQTYAKRKQAEAKQQGKPEITEAEIEATAPVDVTYDVSYESSFYAHHFTAQPTTTDLFMPSFGIATTINPLENENKNTEHWLSVNFNSCLDGPGIHTHRARLHLVITLDISGSMSNKFEGEPGKTKLQIAQQSLLTLLKQLSPDDALGIVLFNHAATVLQPMERISSINRTQLEGNILKLRADGGTNITRAIEVASDLYNSETDKKGMKDDNNMISRRIFFLTDMEVSTSDGQTFLKRIQNNAQNHTIWSTVVGVGLDLGAEVIQSVSRTIGCNYCNVRNARTFDELMNTEFHYTVTPIGFNIELLLLSERYTIEQGYGSPEVHQLQDQINTRQSIKSITEFPSPMNDKNEVRGGCLLFKIIDLKKDENKEKFKINTSWDTISGIRQKNEQEFEFSNDIDSFTHSGIRKAILLVRYTSFMKRYLKLRQASATPDIIDEYQSMRRQYPRLVEYFQKEMTIIDDKSLNEEEYKHLLDIAQQDDIPLNENLLPPPPPIVATTMAAAAVTTNDRPIAAKKTLPSLETLPRRDLQTLAKQHSIKGNLKTEELVRKLSDVITGDATSVVTTTSTGDVCCICLTNNSSVILLPCGHKCLCNDCTNKQEEQLTKCPICRQDILHATTPTVKRQRTN</sequence>
<evidence type="ECO:0000313" key="7">
    <source>
        <dbReference type="EMBL" id="CAF3542396.1"/>
    </source>
</evidence>
<dbReference type="EMBL" id="CAJOBD010000028">
    <property type="protein sequence ID" value="CAF3542396.1"/>
    <property type="molecule type" value="Genomic_DNA"/>
</dbReference>
<dbReference type="SUPFAM" id="SSF53300">
    <property type="entry name" value="vWA-like"/>
    <property type="match status" value="1"/>
</dbReference>
<dbReference type="SMART" id="SM00184">
    <property type="entry name" value="RING"/>
    <property type="match status" value="1"/>
</dbReference>
<dbReference type="InterPro" id="IPR013083">
    <property type="entry name" value="Znf_RING/FYVE/PHD"/>
</dbReference>
<dbReference type="EMBL" id="CAJNOT010000014">
    <property type="protein sequence ID" value="CAF0771899.1"/>
    <property type="molecule type" value="Genomic_DNA"/>
</dbReference>
<dbReference type="PANTHER" id="PTHR10579:SF43">
    <property type="entry name" value="ZINC FINGER (C3HC4-TYPE RING FINGER) FAMILY PROTEIN"/>
    <property type="match status" value="1"/>
</dbReference>
<evidence type="ECO:0000259" key="5">
    <source>
        <dbReference type="PROSITE" id="PS50234"/>
    </source>
</evidence>
<dbReference type="InterPro" id="IPR002035">
    <property type="entry name" value="VWF_A"/>
</dbReference>
<dbReference type="Proteomes" id="UP000663836">
    <property type="component" value="Unassembled WGS sequence"/>
</dbReference>
<evidence type="ECO:0000256" key="1">
    <source>
        <dbReference type="ARBA" id="ARBA00022771"/>
    </source>
</evidence>
<evidence type="ECO:0000256" key="3">
    <source>
        <dbReference type="PROSITE-ProRule" id="PRU00175"/>
    </source>
</evidence>
<dbReference type="InterPro" id="IPR001841">
    <property type="entry name" value="Znf_RING"/>
</dbReference>
<dbReference type="Pfam" id="PF13519">
    <property type="entry name" value="VWA_2"/>
    <property type="match status" value="1"/>
</dbReference>
<dbReference type="Gene3D" id="3.30.40.10">
    <property type="entry name" value="Zinc/RING finger domain, C3HC4 (zinc finger)"/>
    <property type="match status" value="1"/>
</dbReference>